<keyword evidence="4 6" id="KW-0143">Chaperone</keyword>
<dbReference type="Gene3D" id="3.90.1280.10">
    <property type="entry name" value="HSP33 redox switch-like"/>
    <property type="match status" value="1"/>
</dbReference>
<dbReference type="InterPro" id="IPR023212">
    <property type="entry name" value="Hsp33_helix_hairpin_bin_dom_sf"/>
</dbReference>
<evidence type="ECO:0000256" key="2">
    <source>
        <dbReference type="ARBA" id="ARBA00022833"/>
    </source>
</evidence>
<dbReference type="InterPro" id="IPR016153">
    <property type="entry name" value="Heat_shock_Hsp33_N"/>
</dbReference>
<dbReference type="EMBL" id="VMKP01000003">
    <property type="protein sequence ID" value="TVO64408.1"/>
    <property type="molecule type" value="Genomic_DNA"/>
</dbReference>
<accession>A0A557RH20</accession>
<comment type="similarity">
    <text evidence="6">Belongs to the HSP33 family.</text>
</comment>
<name>A0A557RH20_9GAMM</name>
<evidence type="ECO:0000256" key="1">
    <source>
        <dbReference type="ARBA" id="ARBA00022490"/>
    </source>
</evidence>
<keyword evidence="8" id="KW-1185">Reference proteome</keyword>
<comment type="function">
    <text evidence="6">Redox regulated molecular chaperone. Protects both thermally unfolding and oxidatively damaged proteins from irreversible aggregation. Plays an important role in the bacterial defense system toward oxidative stress.</text>
</comment>
<dbReference type="Proteomes" id="UP000316688">
    <property type="component" value="Unassembled WGS sequence"/>
</dbReference>
<dbReference type="Gene3D" id="3.55.30.10">
    <property type="entry name" value="Hsp33 domain"/>
    <property type="match status" value="1"/>
</dbReference>
<comment type="caution">
    <text evidence="7">The sequence shown here is derived from an EMBL/GenBank/DDBJ whole genome shotgun (WGS) entry which is preliminary data.</text>
</comment>
<dbReference type="Gene3D" id="1.10.287.480">
    <property type="entry name" value="helix hairpin bin"/>
    <property type="match status" value="1"/>
</dbReference>
<proteinExistence type="inferred from homology"/>
<comment type="subcellular location">
    <subcellularLocation>
        <location evidence="6">Cytoplasm</location>
    </subcellularLocation>
</comment>
<keyword evidence="5 6" id="KW-0676">Redox-active center</keyword>
<dbReference type="InterPro" id="IPR000397">
    <property type="entry name" value="Heat_shock_Hsp33"/>
</dbReference>
<evidence type="ECO:0000256" key="6">
    <source>
        <dbReference type="HAMAP-Rule" id="MF_00117"/>
    </source>
</evidence>
<gene>
    <name evidence="6" type="primary">hslO</name>
    <name evidence="7" type="ORF">FPL11_07030</name>
</gene>
<dbReference type="HAMAP" id="MF_00117">
    <property type="entry name" value="HslO"/>
    <property type="match status" value="1"/>
</dbReference>
<evidence type="ECO:0000313" key="7">
    <source>
        <dbReference type="EMBL" id="TVO64408.1"/>
    </source>
</evidence>
<keyword evidence="1 6" id="KW-0963">Cytoplasm</keyword>
<dbReference type="InterPro" id="IPR016154">
    <property type="entry name" value="Heat_shock_Hsp33_C"/>
</dbReference>
<organism evidence="7 8">
    <name type="scientific">Spiribacter aquaticus</name>
    <dbReference type="NCBI Taxonomy" id="1935996"/>
    <lineage>
        <taxon>Bacteria</taxon>
        <taxon>Pseudomonadati</taxon>
        <taxon>Pseudomonadota</taxon>
        <taxon>Gammaproteobacteria</taxon>
        <taxon>Chromatiales</taxon>
        <taxon>Ectothiorhodospiraceae</taxon>
        <taxon>Spiribacter</taxon>
    </lineage>
</organism>
<dbReference type="GO" id="GO:0042026">
    <property type="term" value="P:protein refolding"/>
    <property type="evidence" value="ECO:0007669"/>
    <property type="project" value="TreeGrafter"/>
</dbReference>
<dbReference type="SUPFAM" id="SSF118352">
    <property type="entry name" value="HSP33 redox switch-like"/>
    <property type="match status" value="1"/>
</dbReference>
<dbReference type="GO" id="GO:0051082">
    <property type="term" value="F:unfolded protein binding"/>
    <property type="evidence" value="ECO:0007669"/>
    <property type="project" value="UniProtKB-UniRule"/>
</dbReference>
<keyword evidence="2 6" id="KW-0862">Zinc</keyword>
<evidence type="ECO:0000256" key="4">
    <source>
        <dbReference type="ARBA" id="ARBA00023186"/>
    </source>
</evidence>
<dbReference type="RefSeq" id="WP_069134107.1">
    <property type="nucleotide sequence ID" value="NZ_VMKP01000003.1"/>
</dbReference>
<evidence type="ECO:0000256" key="3">
    <source>
        <dbReference type="ARBA" id="ARBA00023157"/>
    </source>
</evidence>
<comment type="PTM">
    <text evidence="6">Under oxidizing conditions two disulfide bonds are formed involving the reactive cysteines. Under reducing conditions zinc is bound to the reactive cysteines and the protein is inactive.</text>
</comment>
<sequence>MTDRLHRFLFENADVRGEVVQLDESFTAITRRTDHEPAVDRLIGEGLAAVALLAATLKSACDLTLQLQADGPLRLLLVQAGSDGSLRAMARTGDRVPADVPIDEQAVQGTLAITIDPEKDGERYQGVVDLRGGSLGAALEHYFSESEQLPTRVWLSAREGHAAGMLIQRLPASDAADGDADAWARADQLAATITGPELRELAPGEVIRRLFHEEDIRLFDPMPFRFRCRCSRERVAAMLEGLGEAEMRETLEAEGRVEVHCDFCNEPYRFDAVDIEAMFTDPASRSPDSRQSH</sequence>
<dbReference type="PANTHER" id="PTHR30111:SF1">
    <property type="entry name" value="33 KDA CHAPERONIN"/>
    <property type="match status" value="1"/>
</dbReference>
<feature type="disulfide bond" description="Redox-active" evidence="6">
    <location>
        <begin position="228"/>
        <end position="230"/>
    </location>
</feature>
<dbReference type="PIRSF" id="PIRSF005261">
    <property type="entry name" value="Heat_shock_Hsp33"/>
    <property type="match status" value="1"/>
</dbReference>
<dbReference type="SUPFAM" id="SSF64397">
    <property type="entry name" value="Hsp33 domain"/>
    <property type="match status" value="1"/>
</dbReference>
<evidence type="ECO:0000256" key="5">
    <source>
        <dbReference type="ARBA" id="ARBA00023284"/>
    </source>
</evidence>
<feature type="disulfide bond" description="Redox-active" evidence="6">
    <location>
        <begin position="261"/>
        <end position="264"/>
    </location>
</feature>
<dbReference type="GO" id="GO:0044183">
    <property type="term" value="F:protein folding chaperone"/>
    <property type="evidence" value="ECO:0007669"/>
    <property type="project" value="TreeGrafter"/>
</dbReference>
<dbReference type="CDD" id="cd00498">
    <property type="entry name" value="Hsp33"/>
    <property type="match status" value="1"/>
</dbReference>
<protein>
    <recommendedName>
        <fullName evidence="6">33 kDa chaperonin</fullName>
    </recommendedName>
    <alternativeName>
        <fullName evidence="6">Heat shock protein 33 homolog</fullName>
        <shortName evidence="6">HSP33</shortName>
    </alternativeName>
</protein>
<keyword evidence="3 6" id="KW-1015">Disulfide bond</keyword>
<dbReference type="Pfam" id="PF01430">
    <property type="entry name" value="HSP33"/>
    <property type="match status" value="1"/>
</dbReference>
<dbReference type="AlphaFoldDB" id="A0A557RH20"/>
<dbReference type="PANTHER" id="PTHR30111">
    <property type="entry name" value="33 KDA CHAPERONIN"/>
    <property type="match status" value="1"/>
</dbReference>
<dbReference type="GO" id="GO:0005737">
    <property type="term" value="C:cytoplasm"/>
    <property type="evidence" value="ECO:0007669"/>
    <property type="project" value="UniProtKB-SubCell"/>
</dbReference>
<dbReference type="NCBIfam" id="NF001033">
    <property type="entry name" value="PRK00114.1"/>
    <property type="match status" value="1"/>
</dbReference>
<reference evidence="7 8" key="1">
    <citation type="submission" date="2019-07" db="EMBL/GenBank/DDBJ databases">
        <title>Reclasification of Spiribacter aquaticus.</title>
        <authorList>
            <person name="Leon M.J."/>
            <person name="Sanchez-Porro C."/>
            <person name="Ventosa A."/>
        </authorList>
    </citation>
    <scope>NUCLEOTIDE SEQUENCE [LARGE SCALE GENOMIC DNA]</scope>
    <source>
        <strain evidence="7 8">SP30</strain>
    </source>
</reference>
<evidence type="ECO:0000313" key="8">
    <source>
        <dbReference type="Proteomes" id="UP000316688"/>
    </source>
</evidence>